<dbReference type="AlphaFoldDB" id="A0A078B0W4"/>
<dbReference type="InterPro" id="IPR015915">
    <property type="entry name" value="Kelch-typ_b-propeller"/>
</dbReference>
<dbReference type="SUPFAM" id="SSF117281">
    <property type="entry name" value="Kelch motif"/>
    <property type="match status" value="1"/>
</dbReference>
<dbReference type="PANTHER" id="PTHR46093">
    <property type="entry name" value="ACYL-COA-BINDING DOMAIN-CONTAINING PROTEIN 5"/>
    <property type="match status" value="1"/>
</dbReference>
<feature type="region of interest" description="Disordered" evidence="3">
    <location>
        <begin position="376"/>
        <end position="397"/>
    </location>
</feature>
<keyword evidence="5" id="KW-1185">Reference proteome</keyword>
<gene>
    <name evidence="4" type="primary">Contig6294.g6738</name>
    <name evidence="4" type="ORF">STYLEM_17071</name>
</gene>
<reference evidence="4 5" key="1">
    <citation type="submission" date="2014-06" db="EMBL/GenBank/DDBJ databases">
        <authorList>
            <person name="Swart Estienne"/>
        </authorList>
    </citation>
    <scope>NUCLEOTIDE SEQUENCE [LARGE SCALE GENOMIC DNA]</scope>
    <source>
        <strain evidence="4 5">130c</strain>
    </source>
</reference>
<sequence>MILRQQQLRILRNSRDLASQMNQMPQIKFVLGMNCSQQVDYLIGELIMCLFIGRTSNILTNLKFFSFYIHGGQDLKEGSYGDLWRVDYSFIFDENKLVNDFEMENLQWEEVKLQGKHPKKLSHHGGVLQANISAFIIYGGIIGMDSCDILYVIDLNNFSVDAIPPARQTERNGKPLPGPRDDFSFVTPNKLNQNGGSTIYLIGGFKNGMKMGDIYKLHVLESGKKFEWELLEVQGRPYLPPRSSLSANVLIDPNGNEKLLVFGGAGDNSVRYNDIWIFSEHTWTEIKPINQDQSEVPQERGGHQSCVFGDRFLIVFGGIHDITYELNDLHIFDIKENRWFLGNENNQNASQSGSPRNKAIMQQSDAFKKHSVQLNLGGNAKGQTNRMSGSNGFESPLNQTFQKAANLNDSVRTTRGKSLFQSSINPLSDNPKDHSRMHMKSPPKALQIQTTHKIKNEGNAVELLTPTSISMKNAFIIKNADQSFDHYFQIMKRRKGYGGHHTSVNSPAKTQKKHTLNQSMISNGGHSGHHHHHHHANYSAFISAGHREEPLPKVKITDEKQPAGRDGHSAWLEGDKWIIFGGDRHHMPYNDTYVLDLSKLINV</sequence>
<evidence type="ECO:0000256" key="1">
    <source>
        <dbReference type="ARBA" id="ARBA00022441"/>
    </source>
</evidence>
<dbReference type="Proteomes" id="UP000039865">
    <property type="component" value="Unassembled WGS sequence"/>
</dbReference>
<accession>A0A078B0W4</accession>
<evidence type="ECO:0000313" key="4">
    <source>
        <dbReference type="EMBL" id="CDW87956.1"/>
    </source>
</evidence>
<dbReference type="OrthoDB" id="300231at2759"/>
<dbReference type="EMBL" id="CCKQ01016086">
    <property type="protein sequence ID" value="CDW87956.1"/>
    <property type="molecule type" value="Genomic_DNA"/>
</dbReference>
<keyword evidence="2" id="KW-0677">Repeat</keyword>
<dbReference type="Pfam" id="PF24681">
    <property type="entry name" value="Kelch_KLHDC2_KLHL20_DRC7"/>
    <property type="match status" value="1"/>
</dbReference>
<dbReference type="PANTHER" id="PTHR46093:SF18">
    <property type="entry name" value="FIBRONECTIN TYPE-III DOMAIN-CONTAINING PROTEIN"/>
    <property type="match status" value="1"/>
</dbReference>
<evidence type="ECO:0000256" key="3">
    <source>
        <dbReference type="SAM" id="MobiDB-lite"/>
    </source>
</evidence>
<evidence type="ECO:0000313" key="5">
    <source>
        <dbReference type="Proteomes" id="UP000039865"/>
    </source>
</evidence>
<dbReference type="Gene3D" id="2.120.10.80">
    <property type="entry name" value="Kelch-type beta propeller"/>
    <property type="match status" value="2"/>
</dbReference>
<protein>
    <submittedName>
        <fullName evidence="4">Kelch motif family protein</fullName>
    </submittedName>
</protein>
<evidence type="ECO:0000256" key="2">
    <source>
        <dbReference type="ARBA" id="ARBA00022737"/>
    </source>
</evidence>
<keyword evidence="1" id="KW-0880">Kelch repeat</keyword>
<dbReference type="InParanoid" id="A0A078B0W4"/>
<proteinExistence type="predicted"/>
<feature type="region of interest" description="Disordered" evidence="3">
    <location>
        <begin position="421"/>
        <end position="444"/>
    </location>
</feature>
<organism evidence="4 5">
    <name type="scientific">Stylonychia lemnae</name>
    <name type="common">Ciliate</name>
    <dbReference type="NCBI Taxonomy" id="5949"/>
    <lineage>
        <taxon>Eukaryota</taxon>
        <taxon>Sar</taxon>
        <taxon>Alveolata</taxon>
        <taxon>Ciliophora</taxon>
        <taxon>Intramacronucleata</taxon>
        <taxon>Spirotrichea</taxon>
        <taxon>Stichotrichia</taxon>
        <taxon>Sporadotrichida</taxon>
        <taxon>Oxytrichidae</taxon>
        <taxon>Stylonychinae</taxon>
        <taxon>Stylonychia</taxon>
    </lineage>
</organism>
<name>A0A078B0W4_STYLE</name>